<dbReference type="PANTHER" id="PTHR45809:SF3">
    <property type="entry name" value="VIRAL IAP-ASSOCIATED FACTOR HOMOLOG"/>
    <property type="match status" value="1"/>
</dbReference>
<dbReference type="GO" id="GO:0005737">
    <property type="term" value="C:cytoplasm"/>
    <property type="evidence" value="ECO:0007669"/>
    <property type="project" value="TreeGrafter"/>
</dbReference>
<gene>
    <name evidence="3" type="ORF">GPECTOR_21g666</name>
</gene>
<evidence type="ECO:0000313" key="3">
    <source>
        <dbReference type="EMBL" id="KXZ49440.1"/>
    </source>
</evidence>
<evidence type="ECO:0000313" key="4">
    <source>
        <dbReference type="Proteomes" id="UP000075714"/>
    </source>
</evidence>
<dbReference type="EMBL" id="LSYV01000022">
    <property type="protein sequence ID" value="KXZ49440.1"/>
    <property type="molecule type" value="Genomic_DNA"/>
</dbReference>
<dbReference type="Gene3D" id="3.40.30.10">
    <property type="entry name" value="Glutaredoxin"/>
    <property type="match status" value="1"/>
</dbReference>
<comment type="similarity">
    <text evidence="1">Belongs to the phosducin family.</text>
</comment>
<accession>A0A150GJ35</accession>
<proteinExistence type="inferred from homology"/>
<comment type="caution">
    <text evidence="3">The sequence shown here is derived from an EMBL/GenBank/DDBJ whole genome shotgun (WGS) entry which is preliminary data.</text>
</comment>
<dbReference type="OrthoDB" id="45518at2759"/>
<dbReference type="InterPro" id="IPR024253">
    <property type="entry name" value="Phosducin_thioredoxin-like_dom"/>
</dbReference>
<name>A0A150GJ35_GONPE</name>
<evidence type="ECO:0000256" key="1">
    <source>
        <dbReference type="ARBA" id="ARBA00009686"/>
    </source>
</evidence>
<keyword evidence="4" id="KW-1185">Reference proteome</keyword>
<feature type="domain" description="Phosducin" evidence="2">
    <location>
        <begin position="69"/>
        <end position="188"/>
    </location>
</feature>
<dbReference type="Pfam" id="PF02114">
    <property type="entry name" value="Phosducin"/>
    <property type="match status" value="1"/>
</dbReference>
<sequence>MPVSDFRTELPLTADDMPATIVFRSPLGRAGNLPPKAPVWKPEKYTPEAEEVRDAGWLERRDESELREAEENFDDDRFLEEYRQRRIQELQAAAARPRFGTVELIRGSEFVQKVTNAGPDVWVVVHLFKDGHAGCGLLQQCLDELAAKYPSTKFVRIVSTDAIPNYPDANLPTVLLYHDGACSRNAVGLQHFGGAKRITPEQVALVLNTWGPLCLSPDEDEEQAQEAQIKALVARMLDKKAEGADAGENDESSDFDD</sequence>
<dbReference type="InterPro" id="IPR036249">
    <property type="entry name" value="Thioredoxin-like_sf"/>
</dbReference>
<dbReference type="SUPFAM" id="SSF52833">
    <property type="entry name" value="Thioredoxin-like"/>
    <property type="match status" value="1"/>
</dbReference>
<protein>
    <recommendedName>
        <fullName evidence="2">Phosducin domain-containing protein</fullName>
    </recommendedName>
</protein>
<dbReference type="CDD" id="cd02988">
    <property type="entry name" value="Phd_like_VIAF"/>
    <property type="match status" value="1"/>
</dbReference>
<reference evidence="4" key="1">
    <citation type="journal article" date="2016" name="Nat. Commun.">
        <title>The Gonium pectorale genome demonstrates co-option of cell cycle regulation during the evolution of multicellularity.</title>
        <authorList>
            <person name="Hanschen E.R."/>
            <person name="Marriage T.N."/>
            <person name="Ferris P.J."/>
            <person name="Hamaji T."/>
            <person name="Toyoda A."/>
            <person name="Fujiyama A."/>
            <person name="Neme R."/>
            <person name="Noguchi H."/>
            <person name="Minakuchi Y."/>
            <person name="Suzuki M."/>
            <person name="Kawai-Toyooka H."/>
            <person name="Smith D.R."/>
            <person name="Sparks H."/>
            <person name="Anderson J."/>
            <person name="Bakaric R."/>
            <person name="Luria V."/>
            <person name="Karger A."/>
            <person name="Kirschner M.W."/>
            <person name="Durand P.M."/>
            <person name="Michod R.E."/>
            <person name="Nozaki H."/>
            <person name="Olson B.J."/>
        </authorList>
    </citation>
    <scope>NUCLEOTIDE SEQUENCE [LARGE SCALE GENOMIC DNA]</scope>
    <source>
        <strain evidence="4">NIES-2863</strain>
    </source>
</reference>
<dbReference type="Proteomes" id="UP000075714">
    <property type="component" value="Unassembled WGS sequence"/>
</dbReference>
<evidence type="ECO:0000259" key="2">
    <source>
        <dbReference type="Pfam" id="PF02114"/>
    </source>
</evidence>
<dbReference type="STRING" id="33097.A0A150GJ35"/>
<organism evidence="3 4">
    <name type="scientific">Gonium pectorale</name>
    <name type="common">Green alga</name>
    <dbReference type="NCBI Taxonomy" id="33097"/>
    <lineage>
        <taxon>Eukaryota</taxon>
        <taxon>Viridiplantae</taxon>
        <taxon>Chlorophyta</taxon>
        <taxon>core chlorophytes</taxon>
        <taxon>Chlorophyceae</taxon>
        <taxon>CS clade</taxon>
        <taxon>Chlamydomonadales</taxon>
        <taxon>Volvocaceae</taxon>
        <taxon>Gonium</taxon>
    </lineage>
</organism>
<dbReference type="GO" id="GO:0006457">
    <property type="term" value="P:protein folding"/>
    <property type="evidence" value="ECO:0007669"/>
    <property type="project" value="TreeGrafter"/>
</dbReference>
<dbReference type="AlphaFoldDB" id="A0A150GJ35"/>
<dbReference type="InterPro" id="IPR051498">
    <property type="entry name" value="Phosducin-like_chap/apop_reg"/>
</dbReference>
<dbReference type="PANTHER" id="PTHR45809">
    <property type="entry name" value="VIRAL IAP-ASSOCIATED FACTOR HOMOLOG"/>
    <property type="match status" value="1"/>
</dbReference>